<dbReference type="EMBL" id="JAPQKN010000001">
    <property type="protein sequence ID" value="KAJ5175203.1"/>
    <property type="molecule type" value="Genomic_DNA"/>
</dbReference>
<proteinExistence type="predicted"/>
<feature type="region of interest" description="Disordered" evidence="1">
    <location>
        <begin position="179"/>
        <end position="259"/>
    </location>
</feature>
<dbReference type="GeneID" id="81422381"/>
<dbReference type="RefSeq" id="XP_056546811.1">
    <property type="nucleotide sequence ID" value="XM_056683205.1"/>
</dbReference>
<keyword evidence="3" id="KW-1185">Reference proteome</keyword>
<organism evidence="2 3">
    <name type="scientific">Penicillium canariense</name>
    <dbReference type="NCBI Taxonomy" id="189055"/>
    <lineage>
        <taxon>Eukaryota</taxon>
        <taxon>Fungi</taxon>
        <taxon>Dikarya</taxon>
        <taxon>Ascomycota</taxon>
        <taxon>Pezizomycotina</taxon>
        <taxon>Eurotiomycetes</taxon>
        <taxon>Eurotiomycetidae</taxon>
        <taxon>Eurotiales</taxon>
        <taxon>Aspergillaceae</taxon>
        <taxon>Penicillium</taxon>
    </lineage>
</organism>
<reference evidence="2" key="1">
    <citation type="submission" date="2022-11" db="EMBL/GenBank/DDBJ databases">
        <authorList>
            <person name="Petersen C."/>
        </authorList>
    </citation>
    <scope>NUCLEOTIDE SEQUENCE</scope>
    <source>
        <strain evidence="2">IBT 26290</strain>
    </source>
</reference>
<dbReference type="AlphaFoldDB" id="A0A9W9LSK8"/>
<evidence type="ECO:0000313" key="3">
    <source>
        <dbReference type="Proteomes" id="UP001149163"/>
    </source>
</evidence>
<feature type="compositionally biased region" description="Pro residues" evidence="1">
    <location>
        <begin position="179"/>
        <end position="193"/>
    </location>
</feature>
<reference evidence="2" key="2">
    <citation type="journal article" date="2023" name="IMA Fungus">
        <title>Comparative genomic study of the Penicillium genus elucidates a diverse pangenome and 15 lateral gene transfer events.</title>
        <authorList>
            <person name="Petersen C."/>
            <person name="Sorensen T."/>
            <person name="Nielsen M.R."/>
            <person name="Sondergaard T.E."/>
            <person name="Sorensen J.L."/>
            <person name="Fitzpatrick D.A."/>
            <person name="Frisvad J.C."/>
            <person name="Nielsen K.L."/>
        </authorList>
    </citation>
    <scope>NUCLEOTIDE SEQUENCE</scope>
    <source>
        <strain evidence="2">IBT 26290</strain>
    </source>
</reference>
<dbReference type="Proteomes" id="UP001149163">
    <property type="component" value="Unassembled WGS sequence"/>
</dbReference>
<feature type="region of interest" description="Disordered" evidence="1">
    <location>
        <begin position="25"/>
        <end position="72"/>
    </location>
</feature>
<comment type="caution">
    <text evidence="2">The sequence shown here is derived from an EMBL/GenBank/DDBJ whole genome shotgun (WGS) entry which is preliminary data.</text>
</comment>
<sequence>MHANHRQPRNPTVTGGLLYLFSRKERAKRKQQTQAEQLAPLQVPPAYQTDFYEPLNGPRSAHPRPLSSFAPDASRQAHYGHYGHYPHPSGSHYGHLGHYGHQDPYRNHSAYPQQLPRASFDSPPRYPALPTYDPSRYQPIGPSLTPTADRFSFNHPNARGQTRLSEVHYPDARPLSIYQPPPVPDLAPAPPIPQGRATHARTKSIRPFPAAASAGQRSFGPGEGRERSISEPMPAGPAQGSRGSRRPKPVLSRLVTNFG</sequence>
<evidence type="ECO:0000313" key="2">
    <source>
        <dbReference type="EMBL" id="KAJ5175203.1"/>
    </source>
</evidence>
<name>A0A9W9LSK8_9EURO</name>
<accession>A0A9W9LSK8</accession>
<gene>
    <name evidence="2" type="ORF">N7482_001080</name>
</gene>
<dbReference type="OrthoDB" id="4509022at2759"/>
<evidence type="ECO:0000256" key="1">
    <source>
        <dbReference type="SAM" id="MobiDB-lite"/>
    </source>
</evidence>
<protein>
    <submittedName>
        <fullName evidence="2">Uncharacterized protein</fullName>
    </submittedName>
</protein>